<name>A0A0G1Y1B3_9BACT</name>
<dbReference type="SUPFAM" id="SSF140931">
    <property type="entry name" value="Fic-like"/>
    <property type="match status" value="1"/>
</dbReference>
<dbReference type="AlphaFoldDB" id="A0A0G1Y1B3"/>
<dbReference type="PANTHER" id="PTHR39426">
    <property type="entry name" value="HOMOLOGY TO DEATH-ON-CURING PROTEIN OF PHAGE P1"/>
    <property type="match status" value="1"/>
</dbReference>
<organism evidence="2 3">
    <name type="scientific">Candidatus Uhrbacteria bacterium GW2011_GWC2_53_7</name>
    <dbReference type="NCBI Taxonomy" id="1618986"/>
    <lineage>
        <taxon>Bacteria</taxon>
        <taxon>Candidatus Uhriibacteriota</taxon>
    </lineage>
</organism>
<dbReference type="Pfam" id="PF02661">
    <property type="entry name" value="Fic"/>
    <property type="match status" value="1"/>
</dbReference>
<dbReference type="InterPro" id="IPR053737">
    <property type="entry name" value="Type_II_TA_Toxin"/>
</dbReference>
<dbReference type="InterPro" id="IPR003812">
    <property type="entry name" value="Fido"/>
</dbReference>
<dbReference type="EMBL" id="LCRN01000004">
    <property type="protein sequence ID" value="KKW37021.1"/>
    <property type="molecule type" value="Genomic_DNA"/>
</dbReference>
<reference evidence="2 3" key="1">
    <citation type="journal article" date="2015" name="Nature">
        <title>rRNA introns, odd ribosomes, and small enigmatic genomes across a large radiation of phyla.</title>
        <authorList>
            <person name="Brown C.T."/>
            <person name="Hug L.A."/>
            <person name="Thomas B.C."/>
            <person name="Sharon I."/>
            <person name="Castelle C.J."/>
            <person name="Singh A."/>
            <person name="Wilkins M.J."/>
            <person name="Williams K.H."/>
            <person name="Banfield J.F."/>
        </authorList>
    </citation>
    <scope>NUCLEOTIDE SEQUENCE [LARGE SCALE GENOMIC DNA]</scope>
</reference>
<dbReference type="PROSITE" id="PS51459">
    <property type="entry name" value="FIDO"/>
    <property type="match status" value="1"/>
</dbReference>
<gene>
    <name evidence="2" type="ORF">UY82_C0004G0016</name>
</gene>
<sequence length="128" mass="14201">MIRYLSAEEVVAIHRRVLEETGGHEGIHDAGLLFSASEKPKASFGGKEMYPDLFTKASVLLEALANYHTFSDGNKRTAYLAAKTFLAINGFRLKMGAKEGLVFMLSVANKQASREKITLWLKKHSKSI</sequence>
<dbReference type="PANTHER" id="PTHR39426:SF1">
    <property type="entry name" value="HOMOLOGY TO DEATH-ON-CURING PROTEIN OF PHAGE P1"/>
    <property type="match status" value="1"/>
</dbReference>
<evidence type="ECO:0000313" key="3">
    <source>
        <dbReference type="Proteomes" id="UP000033865"/>
    </source>
</evidence>
<feature type="domain" description="Fido" evidence="1">
    <location>
        <begin position="5"/>
        <end position="123"/>
    </location>
</feature>
<dbReference type="PIRSF" id="PIRSF018297">
    <property type="entry name" value="Doc"/>
    <property type="match status" value="1"/>
</dbReference>
<dbReference type="Proteomes" id="UP000033865">
    <property type="component" value="Unassembled WGS sequence"/>
</dbReference>
<accession>A0A0G1Y1B3</accession>
<evidence type="ECO:0000313" key="2">
    <source>
        <dbReference type="EMBL" id="KKW37021.1"/>
    </source>
</evidence>
<dbReference type="InterPro" id="IPR006440">
    <property type="entry name" value="Doc"/>
</dbReference>
<comment type="caution">
    <text evidence="2">The sequence shown here is derived from an EMBL/GenBank/DDBJ whole genome shotgun (WGS) entry which is preliminary data.</text>
</comment>
<protein>
    <submittedName>
        <fullName evidence="2">Death-on-curing family protein</fullName>
    </submittedName>
</protein>
<proteinExistence type="predicted"/>
<dbReference type="NCBIfam" id="TIGR01550">
    <property type="entry name" value="DOC_P1"/>
    <property type="match status" value="1"/>
</dbReference>
<dbReference type="Gene3D" id="1.20.120.1870">
    <property type="entry name" value="Fic/DOC protein, Fido domain"/>
    <property type="match status" value="1"/>
</dbReference>
<evidence type="ECO:0000259" key="1">
    <source>
        <dbReference type="PROSITE" id="PS51459"/>
    </source>
</evidence>
<dbReference type="GO" id="GO:0016301">
    <property type="term" value="F:kinase activity"/>
    <property type="evidence" value="ECO:0007669"/>
    <property type="project" value="InterPro"/>
</dbReference>
<dbReference type="InterPro" id="IPR036597">
    <property type="entry name" value="Fido-like_dom_sf"/>
</dbReference>